<organism evidence="2 3">
    <name type="scientific">Zasmidium cellare ATCC 36951</name>
    <dbReference type="NCBI Taxonomy" id="1080233"/>
    <lineage>
        <taxon>Eukaryota</taxon>
        <taxon>Fungi</taxon>
        <taxon>Dikarya</taxon>
        <taxon>Ascomycota</taxon>
        <taxon>Pezizomycotina</taxon>
        <taxon>Dothideomycetes</taxon>
        <taxon>Dothideomycetidae</taxon>
        <taxon>Mycosphaerellales</taxon>
        <taxon>Mycosphaerellaceae</taxon>
        <taxon>Zasmidium</taxon>
    </lineage>
</organism>
<accession>A0A6A6CV49</accession>
<dbReference type="Proteomes" id="UP000799537">
    <property type="component" value="Unassembled WGS sequence"/>
</dbReference>
<feature type="region of interest" description="Disordered" evidence="1">
    <location>
        <begin position="25"/>
        <end position="46"/>
    </location>
</feature>
<reference evidence="2" key="1">
    <citation type="journal article" date="2020" name="Stud. Mycol.">
        <title>101 Dothideomycetes genomes: a test case for predicting lifestyles and emergence of pathogens.</title>
        <authorList>
            <person name="Haridas S."/>
            <person name="Albert R."/>
            <person name="Binder M."/>
            <person name="Bloem J."/>
            <person name="Labutti K."/>
            <person name="Salamov A."/>
            <person name="Andreopoulos B."/>
            <person name="Baker S."/>
            <person name="Barry K."/>
            <person name="Bills G."/>
            <person name="Bluhm B."/>
            <person name="Cannon C."/>
            <person name="Castanera R."/>
            <person name="Culley D."/>
            <person name="Daum C."/>
            <person name="Ezra D."/>
            <person name="Gonzalez J."/>
            <person name="Henrissat B."/>
            <person name="Kuo A."/>
            <person name="Liang C."/>
            <person name="Lipzen A."/>
            <person name="Lutzoni F."/>
            <person name="Magnuson J."/>
            <person name="Mondo S."/>
            <person name="Nolan M."/>
            <person name="Ohm R."/>
            <person name="Pangilinan J."/>
            <person name="Park H.-J."/>
            <person name="Ramirez L."/>
            <person name="Alfaro M."/>
            <person name="Sun H."/>
            <person name="Tritt A."/>
            <person name="Yoshinaga Y."/>
            <person name="Zwiers L.-H."/>
            <person name="Turgeon B."/>
            <person name="Goodwin S."/>
            <person name="Spatafora J."/>
            <person name="Crous P."/>
            <person name="Grigoriev I."/>
        </authorList>
    </citation>
    <scope>NUCLEOTIDE SEQUENCE</scope>
    <source>
        <strain evidence="2">ATCC 36951</strain>
    </source>
</reference>
<evidence type="ECO:0000256" key="1">
    <source>
        <dbReference type="SAM" id="MobiDB-lite"/>
    </source>
</evidence>
<sequence length="123" mass="14122">MSVTTTSNARVTELRHVLADYDLHHSQPSPETAAPAPPPNAQPQLTANLPDWETQWRRVPAYRAVDPSLIYGDRNHVNNEIERNFIRVMFGGVWMQAAASWVCRKTIGRWNDQIFRIRIGGEW</sequence>
<dbReference type="AlphaFoldDB" id="A0A6A6CV49"/>
<name>A0A6A6CV49_ZASCE</name>
<evidence type="ECO:0000313" key="2">
    <source>
        <dbReference type="EMBL" id="KAF2170593.1"/>
    </source>
</evidence>
<gene>
    <name evidence="2" type="ORF">M409DRAFT_19410</name>
</gene>
<dbReference type="GeneID" id="54558191"/>
<proteinExistence type="predicted"/>
<dbReference type="EMBL" id="ML993585">
    <property type="protein sequence ID" value="KAF2170593.1"/>
    <property type="molecule type" value="Genomic_DNA"/>
</dbReference>
<dbReference type="OrthoDB" id="5201563at2759"/>
<keyword evidence="3" id="KW-1185">Reference proteome</keyword>
<evidence type="ECO:0000313" key="3">
    <source>
        <dbReference type="Proteomes" id="UP000799537"/>
    </source>
</evidence>
<protein>
    <submittedName>
        <fullName evidence="2">Uncharacterized protein</fullName>
    </submittedName>
</protein>
<dbReference type="RefSeq" id="XP_033671482.1">
    <property type="nucleotide sequence ID" value="XM_033804919.1"/>
</dbReference>